<organism evidence="3 4">
    <name type="scientific">Rhodohalobacter barkolensis</name>
    <dbReference type="NCBI Taxonomy" id="2053187"/>
    <lineage>
        <taxon>Bacteria</taxon>
        <taxon>Pseudomonadati</taxon>
        <taxon>Balneolota</taxon>
        <taxon>Balneolia</taxon>
        <taxon>Balneolales</taxon>
        <taxon>Balneolaceae</taxon>
        <taxon>Rhodohalobacter</taxon>
    </lineage>
</organism>
<comment type="function">
    <text evidence="2">Removes the formyl group from the N-terminal Met of newly synthesized proteins. Requires at least a dipeptide for an efficient rate of reaction. N-terminal L-methionine is a prerequisite for activity but the enzyme has broad specificity at other positions.</text>
</comment>
<dbReference type="PRINTS" id="PR01576">
    <property type="entry name" value="PDEFORMYLASE"/>
</dbReference>
<reference evidence="3 4" key="1">
    <citation type="submission" date="2017-11" db="EMBL/GenBank/DDBJ databases">
        <title>Rhodohalobacter 15182 sp. nov., isolated from a salt lake.</title>
        <authorList>
            <person name="Han S."/>
        </authorList>
    </citation>
    <scope>NUCLEOTIDE SEQUENCE [LARGE SCALE GENOMIC DNA]</scope>
    <source>
        <strain evidence="3 4">15182</strain>
    </source>
</reference>
<dbReference type="NCBIfam" id="TIGR00079">
    <property type="entry name" value="pept_deformyl"/>
    <property type="match status" value="1"/>
</dbReference>
<dbReference type="EMBL" id="PISP01000002">
    <property type="protein sequence ID" value="PKD43574.1"/>
    <property type="molecule type" value="Genomic_DNA"/>
</dbReference>
<dbReference type="OrthoDB" id="9784988at2"/>
<dbReference type="Proteomes" id="UP000233398">
    <property type="component" value="Unassembled WGS sequence"/>
</dbReference>
<name>A0A2N0VHC7_9BACT</name>
<dbReference type="Gene3D" id="3.90.45.10">
    <property type="entry name" value="Peptide deformylase"/>
    <property type="match status" value="1"/>
</dbReference>
<dbReference type="InterPro" id="IPR023635">
    <property type="entry name" value="Peptide_deformylase"/>
</dbReference>
<feature type="binding site" evidence="2">
    <location>
        <position position="145"/>
    </location>
    <ligand>
        <name>Fe cation</name>
        <dbReference type="ChEBI" id="CHEBI:24875"/>
    </ligand>
</feature>
<dbReference type="PANTHER" id="PTHR10458">
    <property type="entry name" value="PEPTIDE DEFORMYLASE"/>
    <property type="match status" value="1"/>
</dbReference>
<feature type="active site" evidence="2">
    <location>
        <position position="142"/>
    </location>
</feature>
<proteinExistence type="inferred from homology"/>
<sequence>MSVLPIITYNDPVLREKTQPVKENTEELQTLIDDMFDTMYNSSGVGLAAPQIGKEIQLFVMDADGITEEVDELNMGPMVFINPKIIEKSGEKVKLEEGCLSIPDVRDDVVRPDKVVVEYLDRDFKKQTVTATGWVSRVIQHEYDHLQGVLFLDYLSAFRKRLHKSLLKKIDKGTLEIEYPVVSKS</sequence>
<feature type="binding site" evidence="2">
    <location>
        <position position="99"/>
    </location>
    <ligand>
        <name>Fe cation</name>
        <dbReference type="ChEBI" id="CHEBI:24875"/>
    </ligand>
</feature>
<evidence type="ECO:0000313" key="4">
    <source>
        <dbReference type="Proteomes" id="UP000233398"/>
    </source>
</evidence>
<dbReference type="Pfam" id="PF01327">
    <property type="entry name" value="Pep_deformylase"/>
    <property type="match status" value="1"/>
</dbReference>
<dbReference type="PIRSF" id="PIRSF004749">
    <property type="entry name" value="Pep_def"/>
    <property type="match status" value="1"/>
</dbReference>
<comment type="catalytic activity">
    <reaction evidence="2">
        <text>N-terminal N-formyl-L-methionyl-[peptide] + H2O = N-terminal L-methionyl-[peptide] + formate</text>
        <dbReference type="Rhea" id="RHEA:24420"/>
        <dbReference type="Rhea" id="RHEA-COMP:10639"/>
        <dbReference type="Rhea" id="RHEA-COMP:10640"/>
        <dbReference type="ChEBI" id="CHEBI:15377"/>
        <dbReference type="ChEBI" id="CHEBI:15740"/>
        <dbReference type="ChEBI" id="CHEBI:49298"/>
        <dbReference type="ChEBI" id="CHEBI:64731"/>
        <dbReference type="EC" id="3.5.1.88"/>
    </reaction>
</comment>
<evidence type="ECO:0000313" key="3">
    <source>
        <dbReference type="EMBL" id="PKD43574.1"/>
    </source>
</evidence>
<gene>
    <name evidence="2 3" type="primary">def</name>
    <name evidence="3" type="ORF">CWD77_08375</name>
</gene>
<comment type="similarity">
    <text evidence="1 2">Belongs to the polypeptide deformylase family.</text>
</comment>
<dbReference type="GO" id="GO:0006412">
    <property type="term" value="P:translation"/>
    <property type="evidence" value="ECO:0007669"/>
    <property type="project" value="UniProtKB-UniRule"/>
</dbReference>
<comment type="caution">
    <text evidence="3">The sequence shown here is derived from an EMBL/GenBank/DDBJ whole genome shotgun (WGS) entry which is preliminary data.</text>
</comment>
<dbReference type="InterPro" id="IPR036821">
    <property type="entry name" value="Peptide_deformylase_sf"/>
</dbReference>
<dbReference type="EC" id="3.5.1.88" evidence="2"/>
<dbReference type="GO" id="GO:0042586">
    <property type="term" value="F:peptide deformylase activity"/>
    <property type="evidence" value="ECO:0007669"/>
    <property type="project" value="UniProtKB-UniRule"/>
</dbReference>
<dbReference type="HAMAP" id="MF_00163">
    <property type="entry name" value="Pep_deformylase"/>
    <property type="match status" value="1"/>
</dbReference>
<keyword evidence="2" id="KW-0378">Hydrolase</keyword>
<keyword evidence="2" id="KW-0648">Protein biosynthesis</keyword>
<dbReference type="CDD" id="cd00487">
    <property type="entry name" value="Pep_deformylase"/>
    <property type="match status" value="1"/>
</dbReference>
<dbReference type="AlphaFoldDB" id="A0A2N0VHC7"/>
<feature type="binding site" evidence="2">
    <location>
        <position position="141"/>
    </location>
    <ligand>
        <name>Fe cation</name>
        <dbReference type="ChEBI" id="CHEBI:24875"/>
    </ligand>
</feature>
<evidence type="ECO:0000256" key="1">
    <source>
        <dbReference type="ARBA" id="ARBA00010759"/>
    </source>
</evidence>
<protein>
    <recommendedName>
        <fullName evidence="2">Peptide deformylase</fullName>
        <shortName evidence="2">PDF</shortName>
        <ecNumber evidence="2">3.5.1.88</ecNumber>
    </recommendedName>
    <alternativeName>
        <fullName evidence="2">Polypeptide deformylase</fullName>
    </alternativeName>
</protein>
<comment type="cofactor">
    <cofactor evidence="2">
        <name>Fe(2+)</name>
        <dbReference type="ChEBI" id="CHEBI:29033"/>
    </cofactor>
    <text evidence="2">Binds 1 Fe(2+) ion.</text>
</comment>
<keyword evidence="2" id="KW-0408">Iron</keyword>
<dbReference type="NCBIfam" id="NF001159">
    <property type="entry name" value="PRK00150.1-3"/>
    <property type="match status" value="1"/>
</dbReference>
<keyword evidence="2" id="KW-0479">Metal-binding</keyword>
<dbReference type="RefSeq" id="WP_101073116.1">
    <property type="nucleotide sequence ID" value="NZ_PISP01000002.1"/>
</dbReference>
<keyword evidence="4" id="KW-1185">Reference proteome</keyword>
<dbReference type="PANTHER" id="PTHR10458:SF22">
    <property type="entry name" value="PEPTIDE DEFORMYLASE"/>
    <property type="match status" value="1"/>
</dbReference>
<dbReference type="GO" id="GO:0046872">
    <property type="term" value="F:metal ion binding"/>
    <property type="evidence" value="ECO:0007669"/>
    <property type="project" value="UniProtKB-KW"/>
</dbReference>
<accession>A0A2N0VHC7</accession>
<evidence type="ECO:0000256" key="2">
    <source>
        <dbReference type="HAMAP-Rule" id="MF_00163"/>
    </source>
</evidence>
<dbReference type="SUPFAM" id="SSF56420">
    <property type="entry name" value="Peptide deformylase"/>
    <property type="match status" value="1"/>
</dbReference>